<name>A0ABV1JUD6_9PSEU</name>
<dbReference type="SMART" id="SM00530">
    <property type="entry name" value="HTH_XRE"/>
    <property type="match status" value="1"/>
</dbReference>
<evidence type="ECO:0000313" key="3">
    <source>
        <dbReference type="EMBL" id="MEQ3539540.1"/>
    </source>
</evidence>
<evidence type="ECO:0000313" key="4">
    <source>
        <dbReference type="Proteomes" id="UP001464923"/>
    </source>
</evidence>
<sequence length="91" mass="9614">MGRLSADVRSDVATARRRAGLTQRRLGELVGVSRQTVVEIEAGGYNPSTAVALRLAVALDTPVEQLFALPTAEADGIRARRDAPQTGGRDA</sequence>
<accession>A0ABV1JUD6</accession>
<dbReference type="EMBL" id="JBEDNP010000006">
    <property type="protein sequence ID" value="MEQ3539540.1"/>
    <property type="molecule type" value="Genomic_DNA"/>
</dbReference>
<dbReference type="Gene3D" id="1.10.260.40">
    <property type="entry name" value="lambda repressor-like DNA-binding domains"/>
    <property type="match status" value="1"/>
</dbReference>
<proteinExistence type="predicted"/>
<evidence type="ECO:0000259" key="2">
    <source>
        <dbReference type="PROSITE" id="PS50943"/>
    </source>
</evidence>
<dbReference type="InterPro" id="IPR010982">
    <property type="entry name" value="Lambda_DNA-bd_dom_sf"/>
</dbReference>
<protein>
    <submittedName>
        <fullName evidence="3">Helix-turn-helix transcriptional regulator</fullName>
    </submittedName>
</protein>
<dbReference type="PROSITE" id="PS50943">
    <property type="entry name" value="HTH_CROC1"/>
    <property type="match status" value="1"/>
</dbReference>
<dbReference type="Pfam" id="PF01381">
    <property type="entry name" value="HTH_3"/>
    <property type="match status" value="1"/>
</dbReference>
<dbReference type="PANTHER" id="PTHR46558:SF4">
    <property type="entry name" value="DNA-BIDING PHAGE PROTEIN"/>
    <property type="match status" value="1"/>
</dbReference>
<dbReference type="CDD" id="cd00093">
    <property type="entry name" value="HTH_XRE"/>
    <property type="match status" value="1"/>
</dbReference>
<dbReference type="SUPFAM" id="SSF47413">
    <property type="entry name" value="lambda repressor-like DNA-binding domains"/>
    <property type="match status" value="1"/>
</dbReference>
<dbReference type="RefSeq" id="WP_345654612.1">
    <property type="nucleotide sequence ID" value="NZ_BAABLY010000098.1"/>
</dbReference>
<dbReference type="InterPro" id="IPR001387">
    <property type="entry name" value="Cro/C1-type_HTH"/>
</dbReference>
<comment type="caution">
    <text evidence="3">The sequence shown here is derived from an EMBL/GenBank/DDBJ whole genome shotgun (WGS) entry which is preliminary data.</text>
</comment>
<keyword evidence="1" id="KW-0238">DNA-binding</keyword>
<gene>
    <name evidence="3" type="ORF">WHI96_11955</name>
</gene>
<keyword evidence="4" id="KW-1185">Reference proteome</keyword>
<evidence type="ECO:0000256" key="1">
    <source>
        <dbReference type="ARBA" id="ARBA00023125"/>
    </source>
</evidence>
<dbReference type="PANTHER" id="PTHR46558">
    <property type="entry name" value="TRACRIPTIONAL REGULATORY PROTEIN-RELATED-RELATED"/>
    <property type="match status" value="1"/>
</dbReference>
<dbReference type="Proteomes" id="UP001464923">
    <property type="component" value="Unassembled WGS sequence"/>
</dbReference>
<organism evidence="3 4">
    <name type="scientific">Pseudonocardia tropica</name>
    <dbReference type="NCBI Taxonomy" id="681289"/>
    <lineage>
        <taxon>Bacteria</taxon>
        <taxon>Bacillati</taxon>
        <taxon>Actinomycetota</taxon>
        <taxon>Actinomycetes</taxon>
        <taxon>Pseudonocardiales</taxon>
        <taxon>Pseudonocardiaceae</taxon>
        <taxon>Pseudonocardia</taxon>
    </lineage>
</organism>
<feature type="domain" description="HTH cro/C1-type" evidence="2">
    <location>
        <begin position="12"/>
        <end position="66"/>
    </location>
</feature>
<reference evidence="3 4" key="1">
    <citation type="submission" date="2024-03" db="EMBL/GenBank/DDBJ databases">
        <title>Draft genome sequence of Pseudonocardia tropica JCM 19149.</title>
        <authorList>
            <person name="Butdee W."/>
            <person name="Duangmal K."/>
        </authorList>
    </citation>
    <scope>NUCLEOTIDE SEQUENCE [LARGE SCALE GENOMIC DNA]</scope>
    <source>
        <strain evidence="3 4">JCM 19149</strain>
    </source>
</reference>